<dbReference type="AlphaFoldDB" id="A0A1X7TYK1"/>
<evidence type="ECO:0000313" key="1">
    <source>
        <dbReference type="EnsemblMetazoa" id="Aqu2.1.20385_001"/>
    </source>
</evidence>
<organism evidence="1">
    <name type="scientific">Amphimedon queenslandica</name>
    <name type="common">Sponge</name>
    <dbReference type="NCBI Taxonomy" id="400682"/>
    <lineage>
        <taxon>Eukaryota</taxon>
        <taxon>Metazoa</taxon>
        <taxon>Porifera</taxon>
        <taxon>Demospongiae</taxon>
        <taxon>Heteroscleromorpha</taxon>
        <taxon>Haplosclerida</taxon>
        <taxon>Niphatidae</taxon>
        <taxon>Amphimedon</taxon>
    </lineage>
</organism>
<protein>
    <submittedName>
        <fullName evidence="1">Uncharacterized protein</fullName>
    </submittedName>
</protein>
<proteinExistence type="predicted"/>
<accession>A0A1X7TYK1</accession>
<reference evidence="1" key="1">
    <citation type="submission" date="2017-05" db="UniProtKB">
        <authorList>
            <consortium name="EnsemblMetazoa"/>
        </authorList>
    </citation>
    <scope>IDENTIFICATION</scope>
</reference>
<name>A0A1X7TYK1_AMPQE</name>
<dbReference type="EnsemblMetazoa" id="Aqu2.1.20385_001">
    <property type="protein sequence ID" value="Aqu2.1.20385_001"/>
    <property type="gene ID" value="Aqu2.1.20385"/>
</dbReference>
<sequence>MKHCNFKTALSGLIINPLHPFMQLVLTVFHRAIVVRHLWLRSNVLAYTVVRRVWLRSNVPAYTVRHTSPTSEKALRKKGIFWLEDQKEL</sequence>
<dbReference type="InParanoid" id="A0A1X7TYK1"/>